<evidence type="ECO:0000313" key="4">
    <source>
        <dbReference type="Proteomes" id="UP000218332"/>
    </source>
</evidence>
<accession>A0A2A2I4V4</accession>
<evidence type="ECO:0000313" key="3">
    <source>
        <dbReference type="EMBL" id="PVY75382.1"/>
    </source>
</evidence>
<comment type="caution">
    <text evidence="2">The sequence shown here is derived from an EMBL/GenBank/DDBJ whole genome shotgun (WGS) entry which is preliminary data.</text>
</comment>
<sequence length="336" mass="36324">MNRWLVRGVILLMTAAGAVPALAQDDASVDEAREALAKQEGDEGSAEQLEEVFQSAEKNYSLQKEGSHALTYSFDYSYTGDQRLDLEIVDSSVRNLDVVPSATHNFTNSFSYDYGLLNNVTVGTRIPLVVKFDTQDELEIYDVGDIAFTARWQPFAYVPGEMSTTLFGSLTSKTGVSPYEIDVNRQLSTGSGYYSLSGGASLSKVLDPVVVYGSVSTSYKLPEKDLQQVRGARLLNEVDPGFTLSGSGGFSYSLSYDISLSASVQISYTDETILKFSDGSEAVAQDQMSGFLSFSLGTRVTDTTIVNTSLGIGLTEDTPDFSLGLSLPINFSGLKE</sequence>
<name>A0A2A2I4V4_9GAMM</name>
<proteinExistence type="predicted"/>
<gene>
    <name evidence="3" type="ORF">C8D92_10799</name>
    <name evidence="2" type="ORF">CF392_04185</name>
</gene>
<keyword evidence="1" id="KW-0732">Signal</keyword>
<keyword evidence="2" id="KW-0282">Flagellum</keyword>
<dbReference type="Proteomes" id="UP000218332">
    <property type="component" value="Unassembled WGS sequence"/>
</dbReference>
<dbReference type="RefSeq" id="WP_095610213.1">
    <property type="nucleotide sequence ID" value="NZ_NMPM01000015.1"/>
</dbReference>
<dbReference type="AlphaFoldDB" id="A0A2A2I4V4"/>
<dbReference type="OrthoDB" id="5297564at2"/>
<keyword evidence="4" id="KW-1185">Reference proteome</keyword>
<protein>
    <submittedName>
        <fullName evidence="2">Flagellar protein FilC</fullName>
    </submittedName>
</protein>
<reference evidence="2 4" key="1">
    <citation type="submission" date="2017-07" db="EMBL/GenBank/DDBJ databases">
        <title>Tamlnaduibacter salinus (Mi-7) genome sequencing.</title>
        <authorList>
            <person name="Verma A."/>
            <person name="Krishnamurthi S."/>
        </authorList>
    </citation>
    <scope>NUCLEOTIDE SEQUENCE [LARGE SCALE GENOMIC DNA]</scope>
    <source>
        <strain evidence="2 4">Mi-7</strain>
    </source>
</reference>
<feature type="signal peptide" evidence="1">
    <location>
        <begin position="1"/>
        <end position="23"/>
    </location>
</feature>
<keyword evidence="2" id="KW-0966">Cell projection</keyword>
<evidence type="ECO:0000313" key="5">
    <source>
        <dbReference type="Proteomes" id="UP000245887"/>
    </source>
</evidence>
<feature type="chain" id="PRO_5036315153" evidence="1">
    <location>
        <begin position="24"/>
        <end position="336"/>
    </location>
</feature>
<evidence type="ECO:0000256" key="1">
    <source>
        <dbReference type="SAM" id="SignalP"/>
    </source>
</evidence>
<evidence type="ECO:0000313" key="2">
    <source>
        <dbReference type="EMBL" id="PAV26769.1"/>
    </source>
</evidence>
<organism evidence="2 4">
    <name type="scientific">Tamilnaduibacter salinus</name>
    <dbReference type="NCBI Taxonomy" id="1484056"/>
    <lineage>
        <taxon>Bacteria</taxon>
        <taxon>Pseudomonadati</taxon>
        <taxon>Pseudomonadota</taxon>
        <taxon>Gammaproteobacteria</taxon>
        <taxon>Pseudomonadales</taxon>
        <taxon>Marinobacteraceae</taxon>
        <taxon>Tamilnaduibacter</taxon>
    </lineage>
</organism>
<dbReference type="Proteomes" id="UP000245887">
    <property type="component" value="Unassembled WGS sequence"/>
</dbReference>
<keyword evidence="2" id="KW-0969">Cilium</keyword>
<reference evidence="3 5" key="2">
    <citation type="submission" date="2018-04" db="EMBL/GenBank/DDBJ databases">
        <title>Genomic Encyclopedia of Type Strains, Phase IV (KMG-IV): sequencing the most valuable type-strain genomes for metagenomic binning, comparative biology and taxonomic classification.</title>
        <authorList>
            <person name="Goeker M."/>
        </authorList>
    </citation>
    <scope>NUCLEOTIDE SEQUENCE [LARGE SCALE GENOMIC DNA]</scope>
    <source>
        <strain evidence="3 5">DSM 28688</strain>
    </source>
</reference>
<dbReference type="EMBL" id="NMPM01000015">
    <property type="protein sequence ID" value="PAV26769.1"/>
    <property type="molecule type" value="Genomic_DNA"/>
</dbReference>
<dbReference type="EMBL" id="QEKQ01000007">
    <property type="protein sequence ID" value="PVY75382.1"/>
    <property type="molecule type" value="Genomic_DNA"/>
</dbReference>